<gene>
    <name evidence="2" type="ORF">GLOTRDRAFT_95926</name>
</gene>
<dbReference type="Gene3D" id="2.80.10.50">
    <property type="match status" value="1"/>
</dbReference>
<dbReference type="KEGG" id="gtr:GLOTRDRAFT_95926"/>
<feature type="compositionally biased region" description="Gly residues" evidence="1">
    <location>
        <begin position="267"/>
        <end position="282"/>
    </location>
</feature>
<sequence>MSSGPSSCPWMQRFRPASMLMSNARVSFFGEGLNPARQGSLVICPPCEDIAGVDARLRVFLGVIAQAALLSIQAVLVVGVANSPLSPPAHASAIQSGYDKVQSPGGQIRTVSGTYQITNVYTGQALTIGANADERSELILSSPITTPWCEFRVEGRTLRRPAPAGDCFIVTLAAAHNDKCYARITQGVGVPVASVSAPYQFCLVPTSTPTQYYRISDRPEQTYVAVRKSSGGGLKLTVTSKRESGEPTQYWRFDYQSPLPPKDDGKTGGGQTQNNGKTGGGQNTNDHTAKGEGKKAHFGPNIDGAPPGALPPAPKPKPTPKKNPGAGGKKPETRRRSTSWRTIGPDGKGVKY</sequence>
<feature type="region of interest" description="Disordered" evidence="1">
    <location>
        <begin position="236"/>
        <end position="352"/>
    </location>
</feature>
<dbReference type="GeneID" id="19309778"/>
<keyword evidence="3" id="KW-1185">Reference proteome</keyword>
<dbReference type="EMBL" id="KB469308">
    <property type="protein sequence ID" value="EPQ52313.1"/>
    <property type="molecule type" value="Genomic_DNA"/>
</dbReference>
<evidence type="ECO:0000313" key="2">
    <source>
        <dbReference type="EMBL" id="EPQ52313.1"/>
    </source>
</evidence>
<dbReference type="Proteomes" id="UP000030669">
    <property type="component" value="Unassembled WGS sequence"/>
</dbReference>
<accession>S7PXS1</accession>
<reference evidence="2 3" key="1">
    <citation type="journal article" date="2012" name="Science">
        <title>The Paleozoic origin of enzymatic lignin decomposition reconstructed from 31 fungal genomes.</title>
        <authorList>
            <person name="Floudas D."/>
            <person name="Binder M."/>
            <person name="Riley R."/>
            <person name="Barry K."/>
            <person name="Blanchette R.A."/>
            <person name="Henrissat B."/>
            <person name="Martinez A.T."/>
            <person name="Otillar R."/>
            <person name="Spatafora J.W."/>
            <person name="Yadav J.S."/>
            <person name="Aerts A."/>
            <person name="Benoit I."/>
            <person name="Boyd A."/>
            <person name="Carlson A."/>
            <person name="Copeland A."/>
            <person name="Coutinho P.M."/>
            <person name="de Vries R.P."/>
            <person name="Ferreira P."/>
            <person name="Findley K."/>
            <person name="Foster B."/>
            <person name="Gaskell J."/>
            <person name="Glotzer D."/>
            <person name="Gorecki P."/>
            <person name="Heitman J."/>
            <person name="Hesse C."/>
            <person name="Hori C."/>
            <person name="Igarashi K."/>
            <person name="Jurgens J.A."/>
            <person name="Kallen N."/>
            <person name="Kersten P."/>
            <person name="Kohler A."/>
            <person name="Kuees U."/>
            <person name="Kumar T.K.A."/>
            <person name="Kuo A."/>
            <person name="LaButti K."/>
            <person name="Larrondo L.F."/>
            <person name="Lindquist E."/>
            <person name="Ling A."/>
            <person name="Lombard V."/>
            <person name="Lucas S."/>
            <person name="Lundell T."/>
            <person name="Martin R."/>
            <person name="McLaughlin D.J."/>
            <person name="Morgenstern I."/>
            <person name="Morin E."/>
            <person name="Murat C."/>
            <person name="Nagy L.G."/>
            <person name="Nolan M."/>
            <person name="Ohm R.A."/>
            <person name="Patyshakuliyeva A."/>
            <person name="Rokas A."/>
            <person name="Ruiz-Duenas F.J."/>
            <person name="Sabat G."/>
            <person name="Salamov A."/>
            <person name="Samejima M."/>
            <person name="Schmutz J."/>
            <person name="Slot J.C."/>
            <person name="St John F."/>
            <person name="Stenlid J."/>
            <person name="Sun H."/>
            <person name="Sun S."/>
            <person name="Syed K."/>
            <person name="Tsang A."/>
            <person name="Wiebenga A."/>
            <person name="Young D."/>
            <person name="Pisabarro A."/>
            <person name="Eastwood D.C."/>
            <person name="Martin F."/>
            <person name="Cullen D."/>
            <person name="Grigoriev I.V."/>
            <person name="Hibbett D.S."/>
        </authorList>
    </citation>
    <scope>NUCLEOTIDE SEQUENCE [LARGE SCALE GENOMIC DNA]</scope>
    <source>
        <strain evidence="2 3">ATCC 11539</strain>
    </source>
</reference>
<name>S7PXS1_GLOTA</name>
<dbReference type="HOGENOM" id="CLU_787675_0_0_1"/>
<organism evidence="2 3">
    <name type="scientific">Gloeophyllum trabeum (strain ATCC 11539 / FP-39264 / Madison 617)</name>
    <name type="common">Brown rot fungus</name>
    <dbReference type="NCBI Taxonomy" id="670483"/>
    <lineage>
        <taxon>Eukaryota</taxon>
        <taxon>Fungi</taxon>
        <taxon>Dikarya</taxon>
        <taxon>Basidiomycota</taxon>
        <taxon>Agaricomycotina</taxon>
        <taxon>Agaricomycetes</taxon>
        <taxon>Gloeophyllales</taxon>
        <taxon>Gloeophyllaceae</taxon>
        <taxon>Gloeophyllum</taxon>
    </lineage>
</organism>
<dbReference type="OrthoDB" id="3313254at2759"/>
<dbReference type="AlphaFoldDB" id="S7PXS1"/>
<dbReference type="RefSeq" id="XP_007869475.1">
    <property type="nucleotide sequence ID" value="XM_007871284.1"/>
</dbReference>
<evidence type="ECO:0000256" key="1">
    <source>
        <dbReference type="SAM" id="MobiDB-lite"/>
    </source>
</evidence>
<protein>
    <submittedName>
        <fullName evidence="2">Uncharacterized protein</fullName>
    </submittedName>
</protein>
<evidence type="ECO:0000313" key="3">
    <source>
        <dbReference type="Proteomes" id="UP000030669"/>
    </source>
</evidence>
<proteinExistence type="predicted"/>
<feature type="compositionally biased region" description="Pro residues" evidence="1">
    <location>
        <begin position="308"/>
        <end position="317"/>
    </location>
</feature>